<feature type="domain" description="Aminopeptidase N-like N-terminal" evidence="18">
    <location>
        <begin position="31"/>
        <end position="219"/>
    </location>
</feature>
<gene>
    <name evidence="20" type="primary">LOC115626599</name>
</gene>
<comment type="cofactor">
    <cofactor evidence="1">
        <name>Zn(2+)</name>
        <dbReference type="ChEBI" id="CHEBI:29105"/>
    </cofactor>
</comment>
<keyword evidence="4" id="KW-1003">Cell membrane</keyword>
<keyword evidence="5" id="KW-0336">GPI-anchor</keyword>
<dbReference type="SUPFAM" id="SSF55486">
    <property type="entry name" value="Metalloproteases ('zincins'), catalytic domain"/>
    <property type="match status" value="1"/>
</dbReference>
<dbReference type="Gene3D" id="2.60.40.1730">
    <property type="entry name" value="tricorn interacting facor f3 domain"/>
    <property type="match status" value="1"/>
</dbReference>
<dbReference type="Pfam" id="PF11838">
    <property type="entry name" value="ERAP1_C"/>
    <property type="match status" value="1"/>
</dbReference>
<dbReference type="SUPFAM" id="SSF63737">
    <property type="entry name" value="Leukotriene A4 hydrolase N-terminal domain"/>
    <property type="match status" value="1"/>
</dbReference>
<dbReference type="InterPro" id="IPR024571">
    <property type="entry name" value="ERAP1-like_C_dom"/>
</dbReference>
<dbReference type="GO" id="GO:0005615">
    <property type="term" value="C:extracellular space"/>
    <property type="evidence" value="ECO:0007669"/>
    <property type="project" value="TreeGrafter"/>
</dbReference>
<evidence type="ECO:0000256" key="8">
    <source>
        <dbReference type="ARBA" id="ARBA00022729"/>
    </source>
</evidence>
<dbReference type="FunFam" id="2.60.40.1910:FF:000008">
    <property type="entry name" value="Aminopeptidase"/>
    <property type="match status" value="1"/>
</dbReference>
<dbReference type="InterPro" id="IPR001930">
    <property type="entry name" value="Peptidase_M1"/>
</dbReference>
<dbReference type="Pfam" id="PF17900">
    <property type="entry name" value="Peptidase_M1_N"/>
    <property type="match status" value="1"/>
</dbReference>
<dbReference type="Proteomes" id="UP000504634">
    <property type="component" value="Unplaced"/>
</dbReference>
<keyword evidence="6" id="KW-0645">Protease</keyword>
<evidence type="ECO:0000256" key="6">
    <source>
        <dbReference type="ARBA" id="ARBA00022670"/>
    </source>
</evidence>
<evidence type="ECO:0000256" key="13">
    <source>
        <dbReference type="ARBA" id="ARBA00023180"/>
    </source>
</evidence>
<dbReference type="GO" id="GO:0008270">
    <property type="term" value="F:zinc ion binding"/>
    <property type="evidence" value="ECO:0007669"/>
    <property type="project" value="InterPro"/>
</dbReference>
<dbReference type="InterPro" id="IPR027268">
    <property type="entry name" value="Peptidase_M4/M1_CTD_sf"/>
</dbReference>
<dbReference type="PANTHER" id="PTHR11533:SF253">
    <property type="entry name" value="AMINOPEPTIDASE-RELATED"/>
    <property type="match status" value="1"/>
</dbReference>
<evidence type="ECO:0000259" key="17">
    <source>
        <dbReference type="Pfam" id="PF11838"/>
    </source>
</evidence>
<dbReference type="RefSeq" id="XP_030377843.1">
    <property type="nucleotide sequence ID" value="XM_030521983.1"/>
</dbReference>
<evidence type="ECO:0000256" key="9">
    <source>
        <dbReference type="ARBA" id="ARBA00022801"/>
    </source>
</evidence>
<keyword evidence="9" id="KW-0378">Hydrolase</keyword>
<dbReference type="GO" id="GO:0005886">
    <property type="term" value="C:plasma membrane"/>
    <property type="evidence" value="ECO:0007669"/>
    <property type="project" value="UniProtKB-SubCell"/>
</dbReference>
<dbReference type="GO" id="GO:0006508">
    <property type="term" value="P:proteolysis"/>
    <property type="evidence" value="ECO:0007669"/>
    <property type="project" value="UniProtKB-KW"/>
</dbReference>
<dbReference type="GeneID" id="115626599"/>
<dbReference type="PRINTS" id="PR00756">
    <property type="entry name" value="ALADIPTASE"/>
</dbReference>
<evidence type="ECO:0000256" key="12">
    <source>
        <dbReference type="ARBA" id="ARBA00023136"/>
    </source>
</evidence>
<keyword evidence="13" id="KW-0325">Glycoprotein</keyword>
<dbReference type="InterPro" id="IPR050344">
    <property type="entry name" value="Peptidase_M1_aminopeptidases"/>
</dbReference>
<dbReference type="AlphaFoldDB" id="A0A6J2TRV1"/>
<dbReference type="InterPro" id="IPR042097">
    <property type="entry name" value="Aminopeptidase_N-like_N_sf"/>
</dbReference>
<comment type="similarity">
    <text evidence="3">Belongs to the peptidase M1 family.</text>
</comment>
<sequence length="904" mass="105636">MYVIQILVFLFLFVSSTICQSDKNRTETAIPVYYNLSILTELGPTGRRFEGSVEINLTIINEGRRYLTLHAKNLTIDTKIHLFRHQSRRRISVNSTSWDIQNDKFTIKFNNVLRKHEMYTLSLNFSARLTKKQNNGYFRVKYLENDVNHWYAVTQMEPTNARTVFPCFDDVYYKANFSLMLGHHKNYTAVSNMPVKEKKRHVKRTDFFWTVFEESLPLSIHMLSWSLHELQSSPRSENDIDIQMFALGDIREQIAFLPVSSMGLLMTCEKLAGMPYPRNNITKIDRLVLPNYLGPPRANWGLYISGENILPQEEGTATTEQQLTELVARQLILQWHGNLAGIDNWQQLWLRDGLVHFLGHEMISEVMPEWELLKWRLLNDHMEVLQWDGLIQTRPIDAPQLEPPTAKQTWHMSQKMCCLMHMLMSAIGTTPFRYGLRNYWKTFANRVGNAEEFLRILQKSAKRSHAMPMALTVELVMNSWLQQPGYPLVQVYSNEDNKTVSLTQRPYRMLQSQDKNGSCWWIPISFTTKKDLNFNSTTATEWLGCEVDTVNLEDVGESNDWIILNLHSTQLYRVLYDVRNWELISEHLTSQHYNEIPVPNRAKLVDDALNFAWIGELSYEIALGLVRYLQQESSYIVWRTFLVEINRIHSIMHLTTGYRIFRSYMRYILEPQFQDYVDPTTLSEESAVKAVIYNLACTYEVPECVHEARKRFHEMSETEIPLAVREVVYCTVVRHGMESKWLQLRDMIKSLGTEQELRLLLNGMACSPENWALGKLLRWTLKKRMMQQETALSLYKAVLKNPNGYGLAKYHLINNMDAIRRLYGPEGLLDFFQALSSYIATPEELQFFRGFLKVHKLSTIKDSALLEQAESNVQWSVYRYYPLLNAIRHVMMNVQQTEVPPTKP</sequence>
<feature type="chain" id="PRO_5026798752" evidence="15">
    <location>
        <begin position="20"/>
        <end position="904"/>
    </location>
</feature>
<dbReference type="Gene3D" id="2.60.40.1910">
    <property type="match status" value="1"/>
</dbReference>
<evidence type="ECO:0000256" key="1">
    <source>
        <dbReference type="ARBA" id="ARBA00001947"/>
    </source>
</evidence>
<evidence type="ECO:0000259" key="16">
    <source>
        <dbReference type="Pfam" id="PF01433"/>
    </source>
</evidence>
<dbReference type="OrthoDB" id="6584069at2759"/>
<evidence type="ECO:0000256" key="14">
    <source>
        <dbReference type="ARBA" id="ARBA00023288"/>
    </source>
</evidence>
<dbReference type="Gene3D" id="1.25.50.20">
    <property type="match status" value="1"/>
</dbReference>
<organism evidence="19 20">
    <name type="scientific">Drosophila lebanonensis</name>
    <name type="common">Fruit fly</name>
    <name type="synonym">Scaptodrosophila lebanonensis</name>
    <dbReference type="NCBI Taxonomy" id="7225"/>
    <lineage>
        <taxon>Eukaryota</taxon>
        <taxon>Metazoa</taxon>
        <taxon>Ecdysozoa</taxon>
        <taxon>Arthropoda</taxon>
        <taxon>Hexapoda</taxon>
        <taxon>Insecta</taxon>
        <taxon>Pterygota</taxon>
        <taxon>Neoptera</taxon>
        <taxon>Endopterygota</taxon>
        <taxon>Diptera</taxon>
        <taxon>Brachycera</taxon>
        <taxon>Muscomorpha</taxon>
        <taxon>Ephydroidea</taxon>
        <taxon>Drosophilidae</taxon>
        <taxon>Scaptodrosophila</taxon>
    </lineage>
</organism>
<dbReference type="GO" id="GO:0008237">
    <property type="term" value="F:metallopeptidase activity"/>
    <property type="evidence" value="ECO:0007669"/>
    <property type="project" value="UniProtKB-KW"/>
</dbReference>
<name>A0A6J2TRV1_DROLE</name>
<evidence type="ECO:0000313" key="19">
    <source>
        <dbReference type="Proteomes" id="UP000504634"/>
    </source>
</evidence>
<feature type="domain" description="Peptidase M1 membrane alanine aminopeptidase" evidence="16">
    <location>
        <begin position="264"/>
        <end position="480"/>
    </location>
</feature>
<evidence type="ECO:0000256" key="10">
    <source>
        <dbReference type="ARBA" id="ARBA00022833"/>
    </source>
</evidence>
<evidence type="ECO:0000256" key="4">
    <source>
        <dbReference type="ARBA" id="ARBA00022475"/>
    </source>
</evidence>
<keyword evidence="10" id="KW-0862">Zinc</keyword>
<feature type="signal peptide" evidence="15">
    <location>
        <begin position="1"/>
        <end position="19"/>
    </location>
</feature>
<keyword evidence="11" id="KW-0482">Metalloprotease</keyword>
<dbReference type="GO" id="GO:0098552">
    <property type="term" value="C:side of membrane"/>
    <property type="evidence" value="ECO:0007669"/>
    <property type="project" value="UniProtKB-KW"/>
</dbReference>
<comment type="subcellular location">
    <subcellularLocation>
        <location evidence="2">Cell membrane</location>
        <topology evidence="2">Lipid-anchor</topology>
        <topology evidence="2">GPI-anchor</topology>
    </subcellularLocation>
</comment>
<keyword evidence="12" id="KW-0472">Membrane</keyword>
<accession>A0A6J2TRV1</accession>
<keyword evidence="8 15" id="KW-0732">Signal</keyword>
<keyword evidence="7" id="KW-0479">Metal-binding</keyword>
<dbReference type="GO" id="GO:0005737">
    <property type="term" value="C:cytoplasm"/>
    <property type="evidence" value="ECO:0007669"/>
    <property type="project" value="TreeGrafter"/>
</dbReference>
<proteinExistence type="inferred from homology"/>
<reference evidence="20" key="1">
    <citation type="submission" date="2025-08" db="UniProtKB">
        <authorList>
            <consortium name="RefSeq"/>
        </authorList>
    </citation>
    <scope>IDENTIFICATION</scope>
    <source>
        <strain evidence="20">11010-0011.00</strain>
        <tissue evidence="20">Whole body</tissue>
    </source>
</reference>
<keyword evidence="19" id="KW-1185">Reference proteome</keyword>
<evidence type="ECO:0000256" key="3">
    <source>
        <dbReference type="ARBA" id="ARBA00010136"/>
    </source>
</evidence>
<keyword evidence="14" id="KW-0449">Lipoprotein</keyword>
<dbReference type="InterPro" id="IPR045357">
    <property type="entry name" value="Aminopeptidase_N-like_N"/>
</dbReference>
<protein>
    <submittedName>
        <fullName evidence="20">Thyrotropin-releasing hormone-degrading ectoenzyme-like</fullName>
    </submittedName>
</protein>
<dbReference type="Pfam" id="PF01433">
    <property type="entry name" value="Peptidase_M1"/>
    <property type="match status" value="1"/>
</dbReference>
<evidence type="ECO:0000256" key="15">
    <source>
        <dbReference type="SAM" id="SignalP"/>
    </source>
</evidence>
<dbReference type="PANTHER" id="PTHR11533">
    <property type="entry name" value="PROTEASE M1 ZINC METALLOPROTEASE"/>
    <property type="match status" value="1"/>
</dbReference>
<evidence type="ECO:0000256" key="7">
    <source>
        <dbReference type="ARBA" id="ARBA00022723"/>
    </source>
</evidence>
<evidence type="ECO:0000259" key="18">
    <source>
        <dbReference type="Pfam" id="PF17900"/>
    </source>
</evidence>
<evidence type="ECO:0000313" key="20">
    <source>
        <dbReference type="RefSeq" id="XP_030377843.1"/>
    </source>
</evidence>
<evidence type="ECO:0000256" key="5">
    <source>
        <dbReference type="ARBA" id="ARBA00022622"/>
    </source>
</evidence>
<dbReference type="InterPro" id="IPR014782">
    <property type="entry name" value="Peptidase_M1_dom"/>
</dbReference>
<evidence type="ECO:0000256" key="11">
    <source>
        <dbReference type="ARBA" id="ARBA00023049"/>
    </source>
</evidence>
<feature type="domain" description="ERAP1-like C-terminal" evidence="17">
    <location>
        <begin position="561"/>
        <end position="868"/>
    </location>
</feature>
<evidence type="ECO:0000256" key="2">
    <source>
        <dbReference type="ARBA" id="ARBA00004609"/>
    </source>
</evidence>
<dbReference type="Gene3D" id="1.10.390.10">
    <property type="entry name" value="Neutral Protease Domain 2"/>
    <property type="match status" value="1"/>
</dbReference>